<dbReference type="SMART" id="SM00382">
    <property type="entry name" value="AAA"/>
    <property type="match status" value="1"/>
</dbReference>
<dbReference type="Pfam" id="PF00005">
    <property type="entry name" value="ABC_tran"/>
    <property type="match status" value="1"/>
</dbReference>
<feature type="domain" description="ABC transporter" evidence="5">
    <location>
        <begin position="15"/>
        <end position="242"/>
    </location>
</feature>
<evidence type="ECO:0000256" key="3">
    <source>
        <dbReference type="ARBA" id="ARBA00022741"/>
    </source>
</evidence>
<accession>A0A399EHD0</accession>
<evidence type="ECO:0000259" key="5">
    <source>
        <dbReference type="PROSITE" id="PS50893"/>
    </source>
</evidence>
<organism evidence="6 7">
    <name type="scientific">Calidithermus roseus</name>
    <dbReference type="NCBI Taxonomy" id="1644118"/>
    <lineage>
        <taxon>Bacteria</taxon>
        <taxon>Thermotogati</taxon>
        <taxon>Deinococcota</taxon>
        <taxon>Deinococci</taxon>
        <taxon>Thermales</taxon>
        <taxon>Thermaceae</taxon>
        <taxon>Calidithermus</taxon>
    </lineage>
</organism>
<dbReference type="RefSeq" id="WP_119279792.1">
    <property type="nucleotide sequence ID" value="NZ_QWLA01000079.1"/>
</dbReference>
<dbReference type="PANTHER" id="PTHR42711">
    <property type="entry name" value="ABC TRANSPORTER ATP-BINDING PROTEIN"/>
    <property type="match status" value="1"/>
</dbReference>
<dbReference type="PANTHER" id="PTHR42711:SF5">
    <property type="entry name" value="ABC TRANSPORTER ATP-BINDING PROTEIN NATA"/>
    <property type="match status" value="1"/>
</dbReference>
<keyword evidence="4 6" id="KW-0067">ATP-binding</keyword>
<evidence type="ECO:0000313" key="7">
    <source>
        <dbReference type="Proteomes" id="UP000265341"/>
    </source>
</evidence>
<protein>
    <submittedName>
        <fullName evidence="6">ABC transporter ATP-binding protein NatA</fullName>
    </submittedName>
</protein>
<proteinExistence type="inferred from homology"/>
<gene>
    <name evidence="6" type="primary">natA_6</name>
    <name evidence="6" type="ORF">Mrose_03077</name>
</gene>
<keyword evidence="2" id="KW-0813">Transport</keyword>
<dbReference type="Gene3D" id="3.40.50.300">
    <property type="entry name" value="P-loop containing nucleotide triphosphate hydrolases"/>
    <property type="match status" value="1"/>
</dbReference>
<evidence type="ECO:0000256" key="4">
    <source>
        <dbReference type="ARBA" id="ARBA00022840"/>
    </source>
</evidence>
<evidence type="ECO:0000313" key="6">
    <source>
        <dbReference type="EMBL" id="RIH83338.1"/>
    </source>
</evidence>
<comment type="caution">
    <text evidence="6">The sequence shown here is derived from an EMBL/GenBank/DDBJ whole genome shotgun (WGS) entry which is preliminary data.</text>
</comment>
<dbReference type="InterPro" id="IPR003593">
    <property type="entry name" value="AAA+_ATPase"/>
</dbReference>
<dbReference type="OrthoDB" id="29975at2"/>
<evidence type="ECO:0000256" key="2">
    <source>
        <dbReference type="ARBA" id="ARBA00022448"/>
    </source>
</evidence>
<evidence type="ECO:0000256" key="1">
    <source>
        <dbReference type="ARBA" id="ARBA00005417"/>
    </source>
</evidence>
<dbReference type="GO" id="GO:0016887">
    <property type="term" value="F:ATP hydrolysis activity"/>
    <property type="evidence" value="ECO:0007669"/>
    <property type="project" value="InterPro"/>
</dbReference>
<dbReference type="SUPFAM" id="SSF52540">
    <property type="entry name" value="P-loop containing nucleoside triphosphate hydrolases"/>
    <property type="match status" value="1"/>
</dbReference>
<keyword evidence="3" id="KW-0547">Nucleotide-binding</keyword>
<dbReference type="InterPro" id="IPR003439">
    <property type="entry name" value="ABC_transporter-like_ATP-bd"/>
</dbReference>
<name>A0A399EHD0_9DEIN</name>
<reference evidence="6 7" key="1">
    <citation type="submission" date="2018-08" db="EMBL/GenBank/DDBJ databases">
        <title>Meiothermus roseus NBRC 110900 genome sequencing project.</title>
        <authorList>
            <person name="Da Costa M.S."/>
            <person name="Albuquerque L."/>
            <person name="Raposo P."/>
            <person name="Froufe H.J.C."/>
            <person name="Barroso C.S."/>
            <person name="Egas C."/>
        </authorList>
    </citation>
    <scope>NUCLEOTIDE SEQUENCE [LARGE SCALE GENOMIC DNA]</scope>
    <source>
        <strain evidence="6 7">NBRC 110900</strain>
    </source>
</reference>
<keyword evidence="7" id="KW-1185">Reference proteome</keyword>
<sequence>MDPSVQNTDPSGPVLQAHDLRKRYPKARGWLEALKGVSLELFRGEILTLLGPNGAGKTTLVKILAGLVEPDGGRVEVPREGKRTWMGAVLEGNRNLYWRLTALENLIYFGTLRGLIPKEARRRGLELLETVGLAEKAHQTVGTLSRGQQQRAALAAALVHDPPILFLDEPTLGVDLEAQEAIRSWLLRLREHKAILLTTHQMDFAEAVANRVAILLEGEIVLEGRTREVLEGSPGAPYRVELQAPLEEGDPRLAQLRAVEAEVEGKVIRVVGEETLWQVLRLLDPLPIERVERESLSLAGLFWRVLRERSVQCSRLPT</sequence>
<dbReference type="Proteomes" id="UP000265341">
    <property type="component" value="Unassembled WGS sequence"/>
</dbReference>
<dbReference type="InterPro" id="IPR050763">
    <property type="entry name" value="ABC_transporter_ATP-binding"/>
</dbReference>
<dbReference type="AlphaFoldDB" id="A0A399EHD0"/>
<dbReference type="GO" id="GO:0005524">
    <property type="term" value="F:ATP binding"/>
    <property type="evidence" value="ECO:0007669"/>
    <property type="project" value="UniProtKB-KW"/>
</dbReference>
<dbReference type="EMBL" id="QWLA01000079">
    <property type="protein sequence ID" value="RIH83338.1"/>
    <property type="molecule type" value="Genomic_DNA"/>
</dbReference>
<dbReference type="InterPro" id="IPR027417">
    <property type="entry name" value="P-loop_NTPase"/>
</dbReference>
<comment type="similarity">
    <text evidence="1">Belongs to the ABC transporter superfamily.</text>
</comment>
<dbReference type="PROSITE" id="PS50893">
    <property type="entry name" value="ABC_TRANSPORTER_2"/>
    <property type="match status" value="1"/>
</dbReference>